<protein>
    <submittedName>
        <fullName evidence="2">Uncharacterized protein</fullName>
    </submittedName>
</protein>
<dbReference type="EMBL" id="CCSF01000001">
    <property type="protein sequence ID" value="CDZ95449.1"/>
    <property type="molecule type" value="Genomic_DNA"/>
</dbReference>
<dbReference type="STRING" id="1499686.BN1079_02784"/>
<accession>A0A078LW89</accession>
<evidence type="ECO:0000256" key="1">
    <source>
        <dbReference type="SAM" id="MobiDB-lite"/>
    </source>
</evidence>
<organism evidence="2 3">
    <name type="scientific">Pseudomonas saudiphocaensis</name>
    <dbReference type="NCBI Taxonomy" id="1499686"/>
    <lineage>
        <taxon>Bacteria</taxon>
        <taxon>Pseudomonadati</taxon>
        <taxon>Pseudomonadota</taxon>
        <taxon>Gammaproteobacteria</taxon>
        <taxon>Pseudomonadales</taxon>
        <taxon>Pseudomonadaceae</taxon>
        <taxon>Pseudomonas</taxon>
    </lineage>
</organism>
<proteinExistence type="predicted"/>
<dbReference type="Proteomes" id="UP000053902">
    <property type="component" value="Unassembled WGS sequence"/>
</dbReference>
<dbReference type="HOGENOM" id="CLU_1439974_0_0_6"/>
<feature type="region of interest" description="Disordered" evidence="1">
    <location>
        <begin position="107"/>
        <end position="167"/>
    </location>
</feature>
<gene>
    <name evidence="2" type="ORF">BN1079_02784</name>
</gene>
<keyword evidence="3" id="KW-1185">Reference proteome</keyword>
<sequence length="188" mass="20268">MKVSLSWALAELLDGAGFALLGELLFSVAKKVTKNACPYMRPCAARRVRSLHRCFRGRLTRAVPGPLSLSPHPCGSLPYATIPLTLLKGAVGGAYWFDKKKISQAKTNDLPGDSDPVPVRRPSGGVAQGDARHGRRARSEGTGTSLRDGPQSGTGAREVWPQARPGCRGDLLFGYFLLARQKQRSEAE</sequence>
<dbReference type="AlphaFoldDB" id="A0A078LW89"/>
<evidence type="ECO:0000313" key="2">
    <source>
        <dbReference type="EMBL" id="CDZ95449.1"/>
    </source>
</evidence>
<name>A0A078LW89_9PSED</name>
<reference evidence="2 3" key="1">
    <citation type="submission" date="2014-07" db="EMBL/GenBank/DDBJ databases">
        <authorList>
            <person name="Urmite Genomes Urmite Genomes"/>
        </authorList>
    </citation>
    <scope>NUCLEOTIDE SEQUENCE [LARGE SCALE GENOMIC DNA]</scope>
    <source>
        <strain evidence="2 3">20_BN</strain>
    </source>
</reference>
<evidence type="ECO:0000313" key="3">
    <source>
        <dbReference type="Proteomes" id="UP000053902"/>
    </source>
</evidence>